<evidence type="ECO:0000256" key="4">
    <source>
        <dbReference type="ARBA" id="ARBA00022553"/>
    </source>
</evidence>
<dbReference type="SMART" id="SM00388">
    <property type="entry name" value="HisKA"/>
    <property type="match status" value="1"/>
</dbReference>
<dbReference type="InterPro" id="IPR004358">
    <property type="entry name" value="Sig_transdc_His_kin-like_C"/>
</dbReference>
<proteinExistence type="predicted"/>
<keyword evidence="8 10" id="KW-1133">Transmembrane helix</keyword>
<feature type="domain" description="Histidine kinase" evidence="11">
    <location>
        <begin position="218"/>
        <end position="429"/>
    </location>
</feature>
<keyword evidence="7 12" id="KW-0418">Kinase</keyword>
<dbReference type="GO" id="GO:0005886">
    <property type="term" value="C:plasma membrane"/>
    <property type="evidence" value="ECO:0007669"/>
    <property type="project" value="TreeGrafter"/>
</dbReference>
<organism evidence="12">
    <name type="scientific">hydrothermal vent metagenome</name>
    <dbReference type="NCBI Taxonomy" id="652676"/>
    <lineage>
        <taxon>unclassified sequences</taxon>
        <taxon>metagenomes</taxon>
        <taxon>ecological metagenomes</taxon>
    </lineage>
</organism>
<name>A0A1W1C8W4_9ZZZZ</name>
<dbReference type="InterPro" id="IPR036097">
    <property type="entry name" value="HisK_dim/P_sf"/>
</dbReference>
<dbReference type="SUPFAM" id="SSF47384">
    <property type="entry name" value="Homodimeric domain of signal transducing histidine kinase"/>
    <property type="match status" value="1"/>
</dbReference>
<dbReference type="Gene3D" id="1.10.287.130">
    <property type="match status" value="1"/>
</dbReference>
<accession>A0A1W1C8W4</accession>
<sequence>MLSQKSLKNRFVIELSVSMTAILLFAIIILSIYFSITLKNNIKQDMHIQASYIINNYSTQQEYDENINKELLKKLSGYEIYILSDKNYKIQKDIVGYEKKGEFFLELTKHYPYQNRYVKIKRNISKEQGLISNMYSIVLGMIIIGIIFIIFFSYVLSKKLMQPIELLTNRFTNMNESMLQYLDLKELPIEFSKLGESINFLITKIQTFINYRKELYVGTAHELKTPLAVMRLKNQITLMKYKQQDKIKETLQQNIESIDTLNSMIHNILEYGRAEGAQFEQPQRINLIRFMASKAEEYELLAQSQNRKFMYHFSVSDFRINVQPLLFMQIFQNFIQNALRFTPENGLVRIETRMDEENFIVEIIDEGKGIDESKDLFAPFQRSQESTGAGLGLFLAQNAAQSMGVLINIENRSDNIQGAIASIRFPLNRFLRKD</sequence>
<dbReference type="PANTHER" id="PTHR45436:SF5">
    <property type="entry name" value="SENSOR HISTIDINE KINASE TRCS"/>
    <property type="match status" value="1"/>
</dbReference>
<dbReference type="AlphaFoldDB" id="A0A1W1C8W4"/>
<evidence type="ECO:0000256" key="8">
    <source>
        <dbReference type="ARBA" id="ARBA00022989"/>
    </source>
</evidence>
<dbReference type="SMART" id="SM00387">
    <property type="entry name" value="HATPase_c"/>
    <property type="match status" value="1"/>
</dbReference>
<protein>
    <recommendedName>
        <fullName evidence="3">histidine kinase</fullName>
        <ecNumber evidence="3">2.7.13.3</ecNumber>
    </recommendedName>
</protein>
<evidence type="ECO:0000256" key="1">
    <source>
        <dbReference type="ARBA" id="ARBA00000085"/>
    </source>
</evidence>
<dbReference type="Pfam" id="PF02518">
    <property type="entry name" value="HATPase_c"/>
    <property type="match status" value="1"/>
</dbReference>
<dbReference type="EMBL" id="FPHN01000140">
    <property type="protein sequence ID" value="SFV62216.1"/>
    <property type="molecule type" value="Genomic_DNA"/>
</dbReference>
<reference evidence="12" key="1">
    <citation type="submission" date="2016-10" db="EMBL/GenBank/DDBJ databases">
        <authorList>
            <person name="de Groot N.N."/>
        </authorList>
    </citation>
    <scope>NUCLEOTIDE SEQUENCE</scope>
</reference>
<dbReference type="PROSITE" id="PS50109">
    <property type="entry name" value="HIS_KIN"/>
    <property type="match status" value="1"/>
</dbReference>
<dbReference type="EC" id="2.7.13.3" evidence="3"/>
<keyword evidence="4" id="KW-0597">Phosphoprotein</keyword>
<comment type="subcellular location">
    <subcellularLocation>
        <location evidence="2">Membrane</location>
    </subcellularLocation>
</comment>
<evidence type="ECO:0000259" key="11">
    <source>
        <dbReference type="PROSITE" id="PS50109"/>
    </source>
</evidence>
<dbReference type="InterPro" id="IPR036890">
    <property type="entry name" value="HATPase_C_sf"/>
</dbReference>
<dbReference type="PRINTS" id="PR00344">
    <property type="entry name" value="BCTRLSENSOR"/>
</dbReference>
<dbReference type="InterPro" id="IPR003661">
    <property type="entry name" value="HisK_dim/P_dom"/>
</dbReference>
<evidence type="ECO:0000256" key="5">
    <source>
        <dbReference type="ARBA" id="ARBA00022679"/>
    </source>
</evidence>
<dbReference type="Pfam" id="PF00512">
    <property type="entry name" value="HisKA"/>
    <property type="match status" value="1"/>
</dbReference>
<dbReference type="InterPro" id="IPR050428">
    <property type="entry name" value="TCS_sensor_his_kinase"/>
</dbReference>
<keyword evidence="9 10" id="KW-0472">Membrane</keyword>
<evidence type="ECO:0000256" key="6">
    <source>
        <dbReference type="ARBA" id="ARBA00022692"/>
    </source>
</evidence>
<dbReference type="Gene3D" id="3.30.565.10">
    <property type="entry name" value="Histidine kinase-like ATPase, C-terminal domain"/>
    <property type="match status" value="1"/>
</dbReference>
<evidence type="ECO:0000313" key="12">
    <source>
        <dbReference type="EMBL" id="SFV62216.1"/>
    </source>
</evidence>
<evidence type="ECO:0000256" key="2">
    <source>
        <dbReference type="ARBA" id="ARBA00004370"/>
    </source>
</evidence>
<dbReference type="InterPro" id="IPR005467">
    <property type="entry name" value="His_kinase_dom"/>
</dbReference>
<keyword evidence="6 10" id="KW-0812">Transmembrane</keyword>
<evidence type="ECO:0000256" key="9">
    <source>
        <dbReference type="ARBA" id="ARBA00023136"/>
    </source>
</evidence>
<evidence type="ECO:0000256" key="3">
    <source>
        <dbReference type="ARBA" id="ARBA00012438"/>
    </source>
</evidence>
<evidence type="ECO:0000256" key="7">
    <source>
        <dbReference type="ARBA" id="ARBA00022777"/>
    </source>
</evidence>
<keyword evidence="5 12" id="KW-0808">Transferase</keyword>
<dbReference type="GO" id="GO:0000155">
    <property type="term" value="F:phosphorelay sensor kinase activity"/>
    <property type="evidence" value="ECO:0007669"/>
    <property type="project" value="InterPro"/>
</dbReference>
<gene>
    <name evidence="12" type="ORF">MNB_SV-14-138</name>
</gene>
<dbReference type="PANTHER" id="PTHR45436">
    <property type="entry name" value="SENSOR HISTIDINE KINASE YKOH"/>
    <property type="match status" value="1"/>
</dbReference>
<dbReference type="InterPro" id="IPR003594">
    <property type="entry name" value="HATPase_dom"/>
</dbReference>
<evidence type="ECO:0000256" key="10">
    <source>
        <dbReference type="SAM" id="Phobius"/>
    </source>
</evidence>
<dbReference type="SUPFAM" id="SSF55874">
    <property type="entry name" value="ATPase domain of HSP90 chaperone/DNA topoisomerase II/histidine kinase"/>
    <property type="match status" value="1"/>
</dbReference>
<feature type="transmembrane region" description="Helical" evidence="10">
    <location>
        <begin position="12"/>
        <end position="36"/>
    </location>
</feature>
<dbReference type="CDD" id="cd00082">
    <property type="entry name" value="HisKA"/>
    <property type="match status" value="1"/>
</dbReference>
<comment type="catalytic activity">
    <reaction evidence="1">
        <text>ATP + protein L-histidine = ADP + protein N-phospho-L-histidine.</text>
        <dbReference type="EC" id="2.7.13.3"/>
    </reaction>
</comment>
<feature type="transmembrane region" description="Helical" evidence="10">
    <location>
        <begin position="134"/>
        <end position="156"/>
    </location>
</feature>